<accession>A0A1I1KED3</accession>
<name>A0A1I1KED3_9ACTN</name>
<sequence length="122" mass="13419">MPSTNHDVVRARLPRAHYRDADILIVDEPTAALDARAEQRIFDQIRALADGGRTVVLITHRMASVRHADLVHVLHLGRLIESGTPDQLLEQGGHFAELYALQAAQFQLSALDVTEATPARPA</sequence>
<keyword evidence="2" id="KW-1185">Reference proteome</keyword>
<reference evidence="1 2" key="1">
    <citation type="submission" date="2016-10" db="EMBL/GenBank/DDBJ databases">
        <authorList>
            <person name="de Groot N.N."/>
        </authorList>
    </citation>
    <scope>NUCLEOTIDE SEQUENCE [LARGE SCALE GENOMIC DNA]</scope>
    <source>
        <strain evidence="1 2">CGMCC 4.5739</strain>
    </source>
</reference>
<dbReference type="GO" id="GO:0015421">
    <property type="term" value="F:ABC-type oligopeptide transporter activity"/>
    <property type="evidence" value="ECO:0007669"/>
    <property type="project" value="TreeGrafter"/>
</dbReference>
<dbReference type="STRING" id="910347.SAMN05421773_104192"/>
<dbReference type="PANTHER" id="PTHR43394">
    <property type="entry name" value="ATP-DEPENDENT PERMEASE MDL1, MITOCHONDRIAL"/>
    <property type="match status" value="1"/>
</dbReference>
<keyword evidence="1" id="KW-0547">Nucleotide-binding</keyword>
<proteinExistence type="predicted"/>
<dbReference type="AlphaFoldDB" id="A0A1I1KED3"/>
<dbReference type="Gene3D" id="3.40.50.300">
    <property type="entry name" value="P-loop containing nucleotide triphosphate hydrolases"/>
    <property type="match status" value="1"/>
</dbReference>
<keyword evidence="1" id="KW-0067">ATP-binding</keyword>
<protein>
    <submittedName>
        <fullName evidence="1">ATP-binding cassette, subfamily B</fullName>
    </submittedName>
</protein>
<dbReference type="InterPro" id="IPR039421">
    <property type="entry name" value="Type_1_exporter"/>
</dbReference>
<dbReference type="Proteomes" id="UP000199207">
    <property type="component" value="Unassembled WGS sequence"/>
</dbReference>
<evidence type="ECO:0000313" key="1">
    <source>
        <dbReference type="EMBL" id="SFC58885.1"/>
    </source>
</evidence>
<dbReference type="InterPro" id="IPR027417">
    <property type="entry name" value="P-loop_NTPase"/>
</dbReference>
<dbReference type="SUPFAM" id="SSF52540">
    <property type="entry name" value="P-loop containing nucleoside triphosphate hydrolases"/>
    <property type="match status" value="1"/>
</dbReference>
<organism evidence="1 2">
    <name type="scientific">Streptomyces aidingensis</name>
    <dbReference type="NCBI Taxonomy" id="910347"/>
    <lineage>
        <taxon>Bacteria</taxon>
        <taxon>Bacillati</taxon>
        <taxon>Actinomycetota</taxon>
        <taxon>Actinomycetes</taxon>
        <taxon>Kitasatosporales</taxon>
        <taxon>Streptomycetaceae</taxon>
        <taxon>Streptomyces</taxon>
    </lineage>
</organism>
<dbReference type="EMBL" id="FOLM01000004">
    <property type="protein sequence ID" value="SFC58885.1"/>
    <property type="molecule type" value="Genomic_DNA"/>
</dbReference>
<gene>
    <name evidence="1" type="ORF">SAMN05421773_104192</name>
</gene>
<dbReference type="GO" id="GO:0005524">
    <property type="term" value="F:ATP binding"/>
    <property type="evidence" value="ECO:0007669"/>
    <property type="project" value="UniProtKB-KW"/>
</dbReference>
<evidence type="ECO:0000313" key="2">
    <source>
        <dbReference type="Proteomes" id="UP000199207"/>
    </source>
</evidence>
<dbReference type="PANTHER" id="PTHR43394:SF1">
    <property type="entry name" value="ATP-BINDING CASSETTE SUB-FAMILY B MEMBER 10, MITOCHONDRIAL"/>
    <property type="match status" value="1"/>
</dbReference>